<evidence type="ECO:0000313" key="3">
    <source>
        <dbReference type="Proteomes" id="UP001232148"/>
    </source>
</evidence>
<evidence type="ECO:0000313" key="2">
    <source>
        <dbReference type="EMBL" id="KAK2021815.1"/>
    </source>
</evidence>
<feature type="region of interest" description="Disordered" evidence="1">
    <location>
        <begin position="1"/>
        <end position="22"/>
    </location>
</feature>
<keyword evidence="3" id="KW-1185">Reference proteome</keyword>
<proteinExistence type="predicted"/>
<protein>
    <submittedName>
        <fullName evidence="2">Uncharacterized protein</fullName>
    </submittedName>
</protein>
<gene>
    <name evidence="2" type="ORF">LX32DRAFT_229031</name>
</gene>
<evidence type="ECO:0000256" key="1">
    <source>
        <dbReference type="SAM" id="MobiDB-lite"/>
    </source>
</evidence>
<name>A0AAD9H3N7_9PEZI</name>
<dbReference type="Proteomes" id="UP001232148">
    <property type="component" value="Unassembled WGS sequence"/>
</dbReference>
<organism evidence="2 3">
    <name type="scientific">Colletotrichum zoysiae</name>
    <dbReference type="NCBI Taxonomy" id="1216348"/>
    <lineage>
        <taxon>Eukaryota</taxon>
        <taxon>Fungi</taxon>
        <taxon>Dikarya</taxon>
        <taxon>Ascomycota</taxon>
        <taxon>Pezizomycotina</taxon>
        <taxon>Sordariomycetes</taxon>
        <taxon>Hypocreomycetidae</taxon>
        <taxon>Glomerellales</taxon>
        <taxon>Glomerellaceae</taxon>
        <taxon>Colletotrichum</taxon>
        <taxon>Colletotrichum graminicola species complex</taxon>
    </lineage>
</organism>
<dbReference type="EMBL" id="MU843078">
    <property type="protein sequence ID" value="KAK2021815.1"/>
    <property type="molecule type" value="Genomic_DNA"/>
</dbReference>
<sequence length="85" mass="9605">MVSMGDQHGPERGKNRRSLDVAESRALDTEARLSVMEDLLANISRQYRAEVNKYGMIPQNVTVSIRHGSEMSTRPRVTLVDCHHV</sequence>
<dbReference type="AlphaFoldDB" id="A0AAD9H3N7"/>
<reference evidence="2" key="1">
    <citation type="submission" date="2021-06" db="EMBL/GenBank/DDBJ databases">
        <title>Comparative genomics, transcriptomics and evolutionary studies reveal genomic signatures of adaptation to plant cell wall in hemibiotrophic fungi.</title>
        <authorList>
            <consortium name="DOE Joint Genome Institute"/>
            <person name="Baroncelli R."/>
            <person name="Diaz J.F."/>
            <person name="Benocci T."/>
            <person name="Peng M."/>
            <person name="Battaglia E."/>
            <person name="Haridas S."/>
            <person name="Andreopoulos W."/>
            <person name="Labutti K."/>
            <person name="Pangilinan J."/>
            <person name="Floch G.L."/>
            <person name="Makela M.R."/>
            <person name="Henrissat B."/>
            <person name="Grigoriev I.V."/>
            <person name="Crouch J.A."/>
            <person name="De Vries R.P."/>
            <person name="Sukno S.A."/>
            <person name="Thon M.R."/>
        </authorList>
    </citation>
    <scope>NUCLEOTIDE SEQUENCE</scope>
    <source>
        <strain evidence="2">MAFF235873</strain>
    </source>
</reference>
<feature type="compositionally biased region" description="Basic and acidic residues" evidence="1">
    <location>
        <begin position="8"/>
        <end position="22"/>
    </location>
</feature>
<accession>A0AAD9H3N7</accession>
<comment type="caution">
    <text evidence="2">The sequence shown here is derived from an EMBL/GenBank/DDBJ whole genome shotgun (WGS) entry which is preliminary data.</text>
</comment>